<dbReference type="GO" id="GO:0008898">
    <property type="term" value="F:S-adenosylmethionine-homocysteine S-methyltransferase activity"/>
    <property type="evidence" value="ECO:0007669"/>
    <property type="project" value="TreeGrafter"/>
</dbReference>
<evidence type="ECO:0000256" key="1">
    <source>
        <dbReference type="ARBA" id="ARBA00022603"/>
    </source>
</evidence>
<keyword evidence="4" id="KW-0862">Zinc</keyword>
<accession>A0AAX6E998</accession>
<keyword evidence="3" id="KW-0479">Metal-binding</keyword>
<evidence type="ECO:0000256" key="3">
    <source>
        <dbReference type="ARBA" id="ARBA00022723"/>
    </source>
</evidence>
<dbReference type="PANTHER" id="PTHR46015">
    <property type="entry name" value="ZGC:172121"/>
    <property type="match status" value="1"/>
</dbReference>
<dbReference type="InterPro" id="IPR003726">
    <property type="entry name" value="HCY_dom"/>
</dbReference>
<evidence type="ECO:0000313" key="7">
    <source>
        <dbReference type="Proteomes" id="UP001140949"/>
    </source>
</evidence>
<reference evidence="6" key="2">
    <citation type="submission" date="2023-04" db="EMBL/GenBank/DDBJ databases">
        <authorList>
            <person name="Bruccoleri R.E."/>
            <person name="Oakeley E.J."/>
            <person name="Faust A.-M."/>
            <person name="Dessus-Babus S."/>
            <person name="Altorfer M."/>
            <person name="Burckhardt D."/>
            <person name="Oertli M."/>
            <person name="Naumann U."/>
            <person name="Petersen F."/>
            <person name="Wong J."/>
        </authorList>
    </citation>
    <scope>NUCLEOTIDE SEQUENCE</scope>
    <source>
        <strain evidence="6">GSM-AAB239-AS_SAM_17_03QT</strain>
        <tissue evidence="6">Leaf</tissue>
    </source>
</reference>
<organism evidence="6 7">
    <name type="scientific">Iris pallida</name>
    <name type="common">Sweet iris</name>
    <dbReference type="NCBI Taxonomy" id="29817"/>
    <lineage>
        <taxon>Eukaryota</taxon>
        <taxon>Viridiplantae</taxon>
        <taxon>Streptophyta</taxon>
        <taxon>Embryophyta</taxon>
        <taxon>Tracheophyta</taxon>
        <taxon>Spermatophyta</taxon>
        <taxon>Magnoliopsida</taxon>
        <taxon>Liliopsida</taxon>
        <taxon>Asparagales</taxon>
        <taxon>Iridaceae</taxon>
        <taxon>Iridoideae</taxon>
        <taxon>Irideae</taxon>
        <taxon>Iris</taxon>
    </lineage>
</organism>
<keyword evidence="2" id="KW-0808">Transferase</keyword>
<feature type="domain" description="Hcy-binding" evidence="5">
    <location>
        <begin position="25"/>
        <end position="61"/>
    </location>
</feature>
<reference evidence="6" key="1">
    <citation type="journal article" date="2023" name="GigaByte">
        <title>Genome assembly of the bearded iris, Iris pallida Lam.</title>
        <authorList>
            <person name="Bruccoleri R.E."/>
            <person name="Oakeley E.J."/>
            <person name="Faust A.M.E."/>
            <person name="Altorfer M."/>
            <person name="Dessus-Babus S."/>
            <person name="Burckhardt D."/>
            <person name="Oertli M."/>
            <person name="Naumann U."/>
            <person name="Petersen F."/>
            <person name="Wong J."/>
        </authorList>
    </citation>
    <scope>NUCLEOTIDE SEQUENCE</scope>
    <source>
        <strain evidence="6">GSM-AAB239-AS_SAM_17_03QT</strain>
    </source>
</reference>
<proteinExistence type="predicted"/>
<dbReference type="GO" id="GO:0032259">
    <property type="term" value="P:methylation"/>
    <property type="evidence" value="ECO:0007669"/>
    <property type="project" value="UniProtKB-KW"/>
</dbReference>
<dbReference type="Proteomes" id="UP001140949">
    <property type="component" value="Unassembled WGS sequence"/>
</dbReference>
<protein>
    <submittedName>
        <fullName evidence="6">Homocysteine S-methyltransferase 2-like</fullName>
    </submittedName>
</protein>
<dbReference type="EMBL" id="JANAVB010038616">
    <property type="protein sequence ID" value="KAJ6800656.1"/>
    <property type="molecule type" value="Genomic_DNA"/>
</dbReference>
<dbReference type="GO" id="GO:0033528">
    <property type="term" value="P:S-methylmethionine cycle"/>
    <property type="evidence" value="ECO:0007669"/>
    <property type="project" value="TreeGrafter"/>
</dbReference>
<name>A0AAX6E998_IRIPA</name>
<dbReference type="AlphaFoldDB" id="A0AAX6E998"/>
<dbReference type="InterPro" id="IPR051486">
    <property type="entry name" value="Hcy_S-methyltransferase"/>
</dbReference>
<sequence length="77" mass="8285">MVLKTTNGSSFSMSEFLRSAGGCAVIDGGLATELEANGADLNDPLWSAKCLIHSPELIRKVSPSSSFFPLPHIFLRF</sequence>
<evidence type="ECO:0000313" key="6">
    <source>
        <dbReference type="EMBL" id="KAJ6800656.1"/>
    </source>
</evidence>
<dbReference type="InterPro" id="IPR036589">
    <property type="entry name" value="HCY_dom_sf"/>
</dbReference>
<evidence type="ECO:0000259" key="5">
    <source>
        <dbReference type="Pfam" id="PF02574"/>
    </source>
</evidence>
<evidence type="ECO:0000256" key="2">
    <source>
        <dbReference type="ARBA" id="ARBA00022679"/>
    </source>
</evidence>
<evidence type="ECO:0000256" key="4">
    <source>
        <dbReference type="ARBA" id="ARBA00022833"/>
    </source>
</evidence>
<dbReference type="GO" id="GO:0046872">
    <property type="term" value="F:metal ion binding"/>
    <property type="evidence" value="ECO:0007669"/>
    <property type="project" value="UniProtKB-KW"/>
</dbReference>
<keyword evidence="1" id="KW-0489">Methyltransferase</keyword>
<keyword evidence="7" id="KW-1185">Reference proteome</keyword>
<comment type="caution">
    <text evidence="6">The sequence shown here is derived from an EMBL/GenBank/DDBJ whole genome shotgun (WGS) entry which is preliminary data.</text>
</comment>
<dbReference type="Pfam" id="PF02574">
    <property type="entry name" value="S-methyl_trans"/>
    <property type="match status" value="1"/>
</dbReference>
<dbReference type="SUPFAM" id="SSF82282">
    <property type="entry name" value="Homocysteine S-methyltransferase"/>
    <property type="match status" value="1"/>
</dbReference>
<dbReference type="Gene3D" id="3.20.20.330">
    <property type="entry name" value="Homocysteine-binding-like domain"/>
    <property type="match status" value="1"/>
</dbReference>
<dbReference type="GO" id="GO:0009086">
    <property type="term" value="P:methionine biosynthetic process"/>
    <property type="evidence" value="ECO:0007669"/>
    <property type="project" value="TreeGrafter"/>
</dbReference>
<gene>
    <name evidence="6" type="ORF">M6B38_201305</name>
</gene>
<dbReference type="PANTHER" id="PTHR46015:SF1">
    <property type="entry name" value="HOMOCYSTEINE S-METHYLTRANSFERASE-LIKE ISOFORM 1"/>
    <property type="match status" value="1"/>
</dbReference>